<dbReference type="AlphaFoldDB" id="A0A370NWY4"/>
<evidence type="ECO:0000259" key="1">
    <source>
        <dbReference type="Pfam" id="PF00501"/>
    </source>
</evidence>
<organism evidence="3 4">
    <name type="scientific">Cupriavidus lacunae</name>
    <dbReference type="NCBI Taxonomy" id="2666307"/>
    <lineage>
        <taxon>Bacteria</taxon>
        <taxon>Pseudomonadati</taxon>
        <taxon>Pseudomonadota</taxon>
        <taxon>Betaproteobacteria</taxon>
        <taxon>Burkholderiales</taxon>
        <taxon>Burkholderiaceae</taxon>
        <taxon>Cupriavidus</taxon>
    </lineage>
</organism>
<comment type="caution">
    <text evidence="3">The sequence shown here is derived from an EMBL/GenBank/DDBJ whole genome shotgun (WGS) entry which is preliminary data.</text>
</comment>
<accession>A0A370NWY4</accession>
<dbReference type="GO" id="GO:0016878">
    <property type="term" value="F:acid-thiol ligase activity"/>
    <property type="evidence" value="ECO:0007669"/>
    <property type="project" value="UniProtKB-ARBA"/>
</dbReference>
<name>A0A370NWY4_9BURK</name>
<feature type="domain" description="AMP-dependent synthetase/ligase" evidence="1">
    <location>
        <begin position="10"/>
        <end position="367"/>
    </location>
</feature>
<feature type="domain" description="AMP-binding enzyme C-terminal" evidence="2">
    <location>
        <begin position="417"/>
        <end position="491"/>
    </location>
</feature>
<keyword evidence="4" id="KW-1185">Reference proteome</keyword>
<dbReference type="Pfam" id="PF00501">
    <property type="entry name" value="AMP-binding"/>
    <property type="match status" value="1"/>
</dbReference>
<dbReference type="InterPro" id="IPR000873">
    <property type="entry name" value="AMP-dep_synth/lig_dom"/>
</dbReference>
<evidence type="ECO:0008006" key="5">
    <source>
        <dbReference type="Google" id="ProtNLM"/>
    </source>
</evidence>
<dbReference type="EMBL" id="QKWJ01000011">
    <property type="protein sequence ID" value="RDK10104.1"/>
    <property type="molecule type" value="Genomic_DNA"/>
</dbReference>
<dbReference type="Gene3D" id="3.30.300.30">
    <property type="match status" value="1"/>
</dbReference>
<dbReference type="Pfam" id="PF13193">
    <property type="entry name" value="AMP-binding_C"/>
    <property type="match status" value="1"/>
</dbReference>
<gene>
    <name evidence="3" type="ORF">DN412_12100</name>
</gene>
<proteinExistence type="predicted"/>
<dbReference type="InterPro" id="IPR045851">
    <property type="entry name" value="AMP-bd_C_sf"/>
</dbReference>
<dbReference type="InterPro" id="IPR020845">
    <property type="entry name" value="AMP-binding_CS"/>
</dbReference>
<dbReference type="InterPro" id="IPR025110">
    <property type="entry name" value="AMP-bd_C"/>
</dbReference>
<reference evidence="4" key="1">
    <citation type="submission" date="2018-06" db="EMBL/GenBank/DDBJ databases">
        <authorList>
            <person name="Feng T."/>
            <person name="Jeon C.O."/>
        </authorList>
    </citation>
    <scope>NUCLEOTIDE SEQUENCE [LARGE SCALE GENOMIC DNA]</scope>
    <source>
        <strain evidence="4">S23</strain>
    </source>
</reference>
<evidence type="ECO:0000313" key="3">
    <source>
        <dbReference type="EMBL" id="RDK10104.1"/>
    </source>
</evidence>
<dbReference type="PANTHER" id="PTHR43767">
    <property type="entry name" value="LONG-CHAIN-FATTY-ACID--COA LIGASE"/>
    <property type="match status" value="1"/>
</dbReference>
<evidence type="ECO:0000259" key="2">
    <source>
        <dbReference type="Pfam" id="PF13193"/>
    </source>
</evidence>
<dbReference type="SUPFAM" id="SSF56801">
    <property type="entry name" value="Acetyl-CoA synthetase-like"/>
    <property type="match status" value="1"/>
</dbReference>
<protein>
    <recommendedName>
        <fullName evidence="5">Long-chain fatty acid--CoA ligase</fullName>
    </recommendedName>
</protein>
<evidence type="ECO:0000313" key="4">
    <source>
        <dbReference type="Proteomes" id="UP000255165"/>
    </source>
</evidence>
<dbReference type="Proteomes" id="UP000255165">
    <property type="component" value="Unassembled WGS sequence"/>
</dbReference>
<dbReference type="RefSeq" id="WP_115015544.1">
    <property type="nucleotide sequence ID" value="NZ_QKWJ01000011.1"/>
</dbReference>
<dbReference type="Gene3D" id="3.40.50.12780">
    <property type="entry name" value="N-terminal domain of ligase-like"/>
    <property type="match status" value="1"/>
</dbReference>
<dbReference type="PROSITE" id="PS00455">
    <property type="entry name" value="AMP_BINDING"/>
    <property type="match status" value="1"/>
</dbReference>
<dbReference type="InterPro" id="IPR050237">
    <property type="entry name" value="ATP-dep_AMP-bd_enzyme"/>
</dbReference>
<sequence>MNLARYADYWARMRGESLAAVFKEHRLSWADLNTQANAVAAALQQAGIGKGDRVGCLLNNCMEWVVTFVAVLRAGAILVPLNPRYGNGELCEIAAQTDCTALVSVAEHVGRINPKVAGRVADSGDIHIFPMKSDAAPISLREAVAAGGIPVPVETAADDVAVITFTSGSTGLPKGAMLTHRSIEAHASSVFKVFGWTNDERVLLLAPFAFTGGLICVYTPAYIIGGAIFIEETLDAERALAIISQEKITGLTGVPILWERMAASPDFAAANLGSLKTATTGGAPVAEALLKQYTDKGVCVRQTYGCTEAGGWIAVPNPRDAIAKPWSCGWASPTLEYRVVDANGRACAVGEAGEILLRGEQMFRGYWANPEATAEAWTNGWYRTGDLGKLDEAGCLQIADRKKNMVISGGVNVYPAEVERAMSGLDGVAEVVAFGMPDATWGERVVAVVHGQEVLDPQSILKACRTALGAYKTPKEIIISSKPLPRTSTGKVPRNNLPQFYETLHGETRAVA</sequence>
<dbReference type="InterPro" id="IPR042099">
    <property type="entry name" value="ANL_N_sf"/>
</dbReference>
<dbReference type="PANTHER" id="PTHR43767:SF1">
    <property type="entry name" value="NONRIBOSOMAL PEPTIDE SYNTHASE PES1 (EUROFUNG)-RELATED"/>
    <property type="match status" value="1"/>
</dbReference>